<dbReference type="CDD" id="cd06530">
    <property type="entry name" value="S26_SPase_I"/>
    <property type="match status" value="1"/>
</dbReference>
<reference evidence="4 5" key="1">
    <citation type="submission" date="2020-03" db="EMBL/GenBank/DDBJ databases">
        <title>Vagococcus sp. nov., isolated from beetles.</title>
        <authorList>
            <person name="Hyun D.-W."/>
            <person name="Bae J.-W."/>
        </authorList>
    </citation>
    <scope>NUCLEOTIDE SEQUENCE [LARGE SCALE GENOMIC DNA]</scope>
    <source>
        <strain evidence="4 5">HDW17B</strain>
    </source>
</reference>
<dbReference type="PANTHER" id="PTHR10806">
    <property type="entry name" value="SIGNAL PEPTIDASE COMPLEX CATALYTIC SUBUNIT SEC11"/>
    <property type="match status" value="1"/>
</dbReference>
<feature type="transmembrane region" description="Helical" evidence="3">
    <location>
        <begin position="144"/>
        <end position="167"/>
    </location>
</feature>
<feature type="compositionally biased region" description="Basic residues" evidence="2">
    <location>
        <begin position="188"/>
        <end position="234"/>
    </location>
</feature>
<evidence type="ECO:0000313" key="5">
    <source>
        <dbReference type="Proteomes" id="UP000501747"/>
    </source>
</evidence>
<evidence type="ECO:0000313" key="4">
    <source>
        <dbReference type="EMBL" id="QIL49765.1"/>
    </source>
</evidence>
<dbReference type="NCBIfam" id="TIGR02228">
    <property type="entry name" value="sigpep_I_arch"/>
    <property type="match status" value="1"/>
</dbReference>
<keyword evidence="3" id="KW-1133">Transmembrane helix</keyword>
<keyword evidence="3" id="KW-0472">Membrane</keyword>
<keyword evidence="3" id="KW-0812">Transmembrane</keyword>
<dbReference type="InterPro" id="IPR019533">
    <property type="entry name" value="Peptidase_S26"/>
</dbReference>
<protein>
    <recommendedName>
        <fullName evidence="1">Signal peptidase I</fullName>
        <ecNumber evidence="1">3.4.21.89</ecNumber>
    </recommendedName>
</protein>
<keyword evidence="4" id="KW-0378">Hydrolase</keyword>
<dbReference type="EC" id="3.4.21.89" evidence="1"/>
<dbReference type="GO" id="GO:0006465">
    <property type="term" value="P:signal peptide processing"/>
    <property type="evidence" value="ECO:0007669"/>
    <property type="project" value="UniProtKB-UniRule"/>
</dbReference>
<accession>A0A6G8AXT4</accession>
<dbReference type="GO" id="GO:0009003">
    <property type="term" value="F:signal peptidase activity"/>
    <property type="evidence" value="ECO:0007669"/>
    <property type="project" value="UniProtKB-EC"/>
</dbReference>
<feature type="compositionally biased region" description="Basic and acidic residues" evidence="2">
    <location>
        <begin position="175"/>
        <end position="187"/>
    </location>
</feature>
<dbReference type="PANTHER" id="PTHR10806:SF6">
    <property type="entry name" value="SIGNAL PEPTIDASE COMPLEX CATALYTIC SUBUNIT SEC11"/>
    <property type="match status" value="1"/>
</dbReference>
<dbReference type="AlphaFoldDB" id="A0A6G8AXT4"/>
<name>A0A6G8AXT4_9ENTE</name>
<organism evidence="4 5">
    <name type="scientific">Vagococcus hydrophili</name>
    <dbReference type="NCBI Taxonomy" id="2714947"/>
    <lineage>
        <taxon>Bacteria</taxon>
        <taxon>Bacillati</taxon>
        <taxon>Bacillota</taxon>
        <taxon>Bacilli</taxon>
        <taxon>Lactobacillales</taxon>
        <taxon>Enterococcaceae</taxon>
        <taxon>Vagococcus</taxon>
    </lineage>
</organism>
<dbReference type="GO" id="GO:0004252">
    <property type="term" value="F:serine-type endopeptidase activity"/>
    <property type="evidence" value="ECO:0007669"/>
    <property type="project" value="UniProtKB-UniRule"/>
</dbReference>
<dbReference type="GO" id="GO:0016020">
    <property type="term" value="C:membrane"/>
    <property type="evidence" value="ECO:0007669"/>
    <property type="project" value="UniProtKB-UniRule"/>
</dbReference>
<keyword evidence="5" id="KW-1185">Reference proteome</keyword>
<dbReference type="KEGG" id="vhy:G7082_07935"/>
<gene>
    <name evidence="4" type="ORF">G7082_07935</name>
</gene>
<evidence type="ECO:0000256" key="1">
    <source>
        <dbReference type="NCBIfam" id="TIGR02228"/>
    </source>
</evidence>
<dbReference type="Proteomes" id="UP000501747">
    <property type="component" value="Chromosome"/>
</dbReference>
<evidence type="ECO:0000256" key="3">
    <source>
        <dbReference type="SAM" id="Phobius"/>
    </source>
</evidence>
<proteinExistence type="predicted"/>
<dbReference type="InterPro" id="IPR001733">
    <property type="entry name" value="Peptidase_S26B"/>
</dbReference>
<feature type="region of interest" description="Disordered" evidence="2">
    <location>
        <begin position="172"/>
        <end position="234"/>
    </location>
</feature>
<dbReference type="EMBL" id="CP049887">
    <property type="protein sequence ID" value="QIL49765.1"/>
    <property type="molecule type" value="Genomic_DNA"/>
</dbReference>
<sequence length="234" mass="26249">MLSIFIGAGLMAIMQKQDKSLNGYRMFGVLTDSMVSPGNKIKEGGFRSGDIIIIKEVKAKDLKKGDVITYRPSTNPDNKNNNYLTHRVVKVQNDYKGREGYYFTTRGDANKTDDMPMSEKALVGKVVGRIPKVGGILAFIKENFVLSLIFILSVVGFFWVIRMYILASDDDEEEEKKPRKEVKEVSKKKSSKSSKSKKSSKHSKEKTHSSKSSKSKSHSHKSKSGKSKKSKTKK</sequence>
<evidence type="ECO:0000256" key="2">
    <source>
        <dbReference type="SAM" id="MobiDB-lite"/>
    </source>
</evidence>